<name>A0A2T4CER3_TRILO</name>
<accession>A0A2T4CER3</accession>
<sequence length="181" mass="20843">MTTYTRLPPFTRFASYYYYLLTQRKWHVRIRACPFRYYSVLWEPALPPIPPASCYLACAVKSHLPPAFAFVCLYACHFSIWPYVSDSPRFDTSPHIRGFPPLPLLDLVPSLLLPARQHLVLCFHVSSLILFLVAAGTTELKMTNNRWQGSHAPRANLYPSRWYLTGDRRTHGAPLSLFLLS</sequence>
<evidence type="ECO:0000313" key="2">
    <source>
        <dbReference type="Proteomes" id="UP000240760"/>
    </source>
</evidence>
<proteinExistence type="predicted"/>
<gene>
    <name evidence="1" type="ORF">M440DRAFT_178767</name>
</gene>
<dbReference type="Proteomes" id="UP000240760">
    <property type="component" value="Unassembled WGS sequence"/>
</dbReference>
<dbReference type="EMBL" id="KZ679127">
    <property type="protein sequence ID" value="PTB80057.1"/>
    <property type="molecule type" value="Genomic_DNA"/>
</dbReference>
<dbReference type="AlphaFoldDB" id="A0A2T4CER3"/>
<evidence type="ECO:0000313" key="1">
    <source>
        <dbReference type="EMBL" id="PTB80057.1"/>
    </source>
</evidence>
<reference evidence="1 2" key="1">
    <citation type="submission" date="2016-07" db="EMBL/GenBank/DDBJ databases">
        <title>Multiple horizontal gene transfer events from other fungi enriched the ability of initially mycotrophic Trichoderma (Ascomycota) to feed on dead plant biomass.</title>
        <authorList>
            <consortium name="DOE Joint Genome Institute"/>
            <person name="Aerts A."/>
            <person name="Atanasova L."/>
            <person name="Chenthamara K."/>
            <person name="Zhang J."/>
            <person name="Grujic M."/>
            <person name="Henrissat B."/>
            <person name="Kuo A."/>
            <person name="Salamov A."/>
            <person name="Lipzen A."/>
            <person name="Labutti K."/>
            <person name="Barry K."/>
            <person name="Miao Y."/>
            <person name="Rahimi M.J."/>
            <person name="Shen Q."/>
            <person name="Grigoriev I.V."/>
            <person name="Kubicek C.P."/>
            <person name="Druzhinina I.S."/>
        </authorList>
    </citation>
    <scope>NUCLEOTIDE SEQUENCE [LARGE SCALE GENOMIC DNA]</scope>
    <source>
        <strain evidence="1 2">ATCC 18648</strain>
    </source>
</reference>
<organism evidence="1 2">
    <name type="scientific">Trichoderma longibrachiatum ATCC 18648</name>
    <dbReference type="NCBI Taxonomy" id="983965"/>
    <lineage>
        <taxon>Eukaryota</taxon>
        <taxon>Fungi</taxon>
        <taxon>Dikarya</taxon>
        <taxon>Ascomycota</taxon>
        <taxon>Pezizomycotina</taxon>
        <taxon>Sordariomycetes</taxon>
        <taxon>Hypocreomycetidae</taxon>
        <taxon>Hypocreales</taxon>
        <taxon>Hypocreaceae</taxon>
        <taxon>Trichoderma</taxon>
    </lineage>
</organism>
<keyword evidence="2" id="KW-1185">Reference proteome</keyword>
<protein>
    <submittedName>
        <fullName evidence="1">Uncharacterized protein</fullName>
    </submittedName>
</protein>